<feature type="chain" id="PRO_5029588672" evidence="1">
    <location>
        <begin position="24"/>
        <end position="106"/>
    </location>
</feature>
<accession>A0A7L5BUJ8</accession>
<gene>
    <name evidence="2" type="ORF">G5B40_03990</name>
</gene>
<dbReference type="RefSeq" id="WP_165095301.1">
    <property type="nucleotide sequence ID" value="NZ_CP049056.1"/>
</dbReference>
<name>A0A7L5BUJ8_9RHOB</name>
<dbReference type="AlphaFoldDB" id="A0A7L5BUJ8"/>
<sequence length="106" mass="10703">MFKRTIAIALVFGLAAIAPPVSAGEQRAATCGERTSIVAALKKKHGESAAGVGIAGETAVVELWSSAETGTWTILLTRPDGVTCLMAAGHAWAGQSTELAALGDPA</sequence>
<keyword evidence="3" id="KW-1185">Reference proteome</keyword>
<reference evidence="2 3" key="1">
    <citation type="submission" date="2020-02" db="EMBL/GenBank/DDBJ databases">
        <title>complete genome sequence of Rhodobacteraceae bacterium.</title>
        <authorList>
            <person name="Park J."/>
            <person name="Kim Y.-S."/>
            <person name="Kim K.-H."/>
        </authorList>
    </citation>
    <scope>NUCLEOTIDE SEQUENCE [LARGE SCALE GENOMIC DNA]</scope>
    <source>
        <strain evidence="2 3">RR4-56</strain>
    </source>
</reference>
<dbReference type="KEGG" id="hdh:G5B40_03990"/>
<protein>
    <submittedName>
        <fullName evidence="2">Uncharacterized protein</fullName>
    </submittedName>
</protein>
<organism evidence="2 3">
    <name type="scientific">Pikeienuella piscinae</name>
    <dbReference type="NCBI Taxonomy" id="2748098"/>
    <lineage>
        <taxon>Bacteria</taxon>
        <taxon>Pseudomonadati</taxon>
        <taxon>Pseudomonadota</taxon>
        <taxon>Alphaproteobacteria</taxon>
        <taxon>Rhodobacterales</taxon>
        <taxon>Paracoccaceae</taxon>
        <taxon>Pikeienuella</taxon>
    </lineage>
</organism>
<evidence type="ECO:0000313" key="3">
    <source>
        <dbReference type="Proteomes" id="UP000503336"/>
    </source>
</evidence>
<dbReference type="EMBL" id="CP049056">
    <property type="protein sequence ID" value="QIE54673.1"/>
    <property type="molecule type" value="Genomic_DNA"/>
</dbReference>
<evidence type="ECO:0000313" key="2">
    <source>
        <dbReference type="EMBL" id="QIE54673.1"/>
    </source>
</evidence>
<feature type="signal peptide" evidence="1">
    <location>
        <begin position="1"/>
        <end position="23"/>
    </location>
</feature>
<proteinExistence type="predicted"/>
<dbReference type="Proteomes" id="UP000503336">
    <property type="component" value="Chromosome"/>
</dbReference>
<keyword evidence="1" id="KW-0732">Signal</keyword>
<evidence type="ECO:0000256" key="1">
    <source>
        <dbReference type="SAM" id="SignalP"/>
    </source>
</evidence>